<accession>A0A9J7IT35</accession>
<dbReference type="AlphaFoldDB" id="A0A9J7IT35"/>
<dbReference type="RefSeq" id="XP_022824849.1">
    <property type="nucleotide sequence ID" value="XM_022969081.1"/>
</dbReference>
<gene>
    <name evidence="2" type="primary">LOC111355298</name>
</gene>
<dbReference type="Proteomes" id="UP000301870">
    <property type="component" value="Chromosome 20"/>
</dbReference>
<reference evidence="2" key="1">
    <citation type="submission" date="2025-08" db="UniProtKB">
        <authorList>
            <consortium name="RefSeq"/>
        </authorList>
    </citation>
    <scope>IDENTIFICATION</scope>
    <source>
        <strain evidence="2">Ishihara</strain>
        <tissue evidence="2">Whole body</tissue>
    </source>
</reference>
<name>A0A9J7IT35_SPOLT</name>
<evidence type="ECO:0000313" key="1">
    <source>
        <dbReference type="Proteomes" id="UP000301870"/>
    </source>
</evidence>
<dbReference type="GeneID" id="111355298"/>
<protein>
    <submittedName>
        <fullName evidence="2">Uncharacterized protein LOC111355298</fullName>
    </submittedName>
</protein>
<organism evidence="1 2">
    <name type="scientific">Spodoptera litura</name>
    <name type="common">Asian cotton leafworm</name>
    <dbReference type="NCBI Taxonomy" id="69820"/>
    <lineage>
        <taxon>Eukaryota</taxon>
        <taxon>Metazoa</taxon>
        <taxon>Ecdysozoa</taxon>
        <taxon>Arthropoda</taxon>
        <taxon>Hexapoda</taxon>
        <taxon>Insecta</taxon>
        <taxon>Pterygota</taxon>
        <taxon>Neoptera</taxon>
        <taxon>Endopterygota</taxon>
        <taxon>Lepidoptera</taxon>
        <taxon>Glossata</taxon>
        <taxon>Ditrysia</taxon>
        <taxon>Noctuoidea</taxon>
        <taxon>Noctuidae</taxon>
        <taxon>Amphipyrinae</taxon>
        <taxon>Spodoptera</taxon>
    </lineage>
</organism>
<proteinExistence type="predicted"/>
<evidence type="ECO:0000313" key="2">
    <source>
        <dbReference type="RefSeq" id="XP_022824849.1"/>
    </source>
</evidence>
<dbReference type="OrthoDB" id="7367257at2759"/>
<dbReference type="KEGG" id="sliu:111355298"/>
<sequence length="401" mass="44158">MQCNQSFCGNGFTNGYYSSCNNNTPLQCTYPEIVGEGEVTSITLPDGTIQFFFMPTVKWWTPNVPPCYPPYSNVRGPTMFNPNYSTSPYSINAGTWFIRSISNPVPLAQPPLLPTCQRNDVPRLRFASDCHMNTGNNGFQVKFHNDGCSSTTDLHYFYPNLRKEPPCKGTANVQMDTVPVTSTVCHYEVICGKPCNCNTAAKPTCPEKVDGVTQPMSLESVCDCRNTKSNNTITTDDCSCEDLSKNRNKRTKEKKLKRKKKKKEDVVCGCDAAAGVHAVDKSMATYDEKCCSTSANSDETNSVPSKEKSKCLAKLAQLTSSSKSCSKSCSKSSRPIQFLNSDAILKRCEVKTADIWRPITTFSKRAMKDSPSVDFESEIELIADCNSNCGTCSGDSTSDKE</sequence>
<keyword evidence="1" id="KW-1185">Reference proteome</keyword>